<protein>
    <submittedName>
        <fullName evidence="1">Uncharacterized protein</fullName>
    </submittedName>
</protein>
<dbReference type="EMBL" id="BGPR01042575">
    <property type="protein sequence ID" value="GBO19022.1"/>
    <property type="molecule type" value="Genomic_DNA"/>
</dbReference>
<dbReference type="Proteomes" id="UP000499080">
    <property type="component" value="Unassembled WGS sequence"/>
</dbReference>
<reference evidence="1 2" key="1">
    <citation type="journal article" date="2019" name="Sci. Rep.">
        <title>Orb-weaving spider Araneus ventricosus genome elucidates the spidroin gene catalogue.</title>
        <authorList>
            <person name="Kono N."/>
            <person name="Nakamura H."/>
            <person name="Ohtoshi R."/>
            <person name="Moran D.A.P."/>
            <person name="Shinohara A."/>
            <person name="Yoshida Y."/>
            <person name="Fujiwara M."/>
            <person name="Mori M."/>
            <person name="Tomita M."/>
            <person name="Arakawa K."/>
        </authorList>
    </citation>
    <scope>NUCLEOTIDE SEQUENCE [LARGE SCALE GENOMIC DNA]</scope>
</reference>
<comment type="caution">
    <text evidence="1">The sequence shown here is derived from an EMBL/GenBank/DDBJ whole genome shotgun (WGS) entry which is preliminary data.</text>
</comment>
<sequence length="118" mass="12514">MQASGNLSAWAATELEIPSYFRPPKIHLINEMFPFSFLGTARTQSQLPKIVHPKQPRFADVANVNPPRCNGRSLLGGASSLIKASPVPGGKGCVGESPSGSCEVFAGALIELLPVKRT</sequence>
<dbReference type="OrthoDB" id="6434808at2759"/>
<evidence type="ECO:0000313" key="1">
    <source>
        <dbReference type="EMBL" id="GBO19022.1"/>
    </source>
</evidence>
<dbReference type="AlphaFoldDB" id="A0A4Y2V3D8"/>
<name>A0A4Y2V3D8_ARAVE</name>
<evidence type="ECO:0000313" key="2">
    <source>
        <dbReference type="Proteomes" id="UP000499080"/>
    </source>
</evidence>
<gene>
    <name evidence="1" type="ORF">AVEN_73984_1</name>
</gene>
<accession>A0A4Y2V3D8</accession>
<organism evidence="1 2">
    <name type="scientific">Araneus ventricosus</name>
    <name type="common">Orbweaver spider</name>
    <name type="synonym">Epeira ventricosa</name>
    <dbReference type="NCBI Taxonomy" id="182803"/>
    <lineage>
        <taxon>Eukaryota</taxon>
        <taxon>Metazoa</taxon>
        <taxon>Ecdysozoa</taxon>
        <taxon>Arthropoda</taxon>
        <taxon>Chelicerata</taxon>
        <taxon>Arachnida</taxon>
        <taxon>Araneae</taxon>
        <taxon>Araneomorphae</taxon>
        <taxon>Entelegynae</taxon>
        <taxon>Araneoidea</taxon>
        <taxon>Araneidae</taxon>
        <taxon>Araneus</taxon>
    </lineage>
</organism>
<keyword evidence="2" id="KW-1185">Reference proteome</keyword>
<proteinExistence type="predicted"/>